<accession>A0A9E8SA43</accession>
<dbReference type="KEGG" id="mdb:OVN18_06865"/>
<feature type="transmembrane region" description="Helical" evidence="2">
    <location>
        <begin position="122"/>
        <end position="147"/>
    </location>
</feature>
<evidence type="ECO:0000313" key="4">
    <source>
        <dbReference type="Proteomes" id="UP001164706"/>
    </source>
</evidence>
<keyword evidence="2" id="KW-0812">Transmembrane</keyword>
<feature type="transmembrane region" description="Helical" evidence="2">
    <location>
        <begin position="177"/>
        <end position="200"/>
    </location>
</feature>
<feature type="compositionally biased region" description="Basic residues" evidence="1">
    <location>
        <begin position="35"/>
        <end position="47"/>
    </location>
</feature>
<organism evidence="3 4">
    <name type="scientific">Microcella daejeonensis</name>
    <dbReference type="NCBI Taxonomy" id="2994971"/>
    <lineage>
        <taxon>Bacteria</taxon>
        <taxon>Bacillati</taxon>
        <taxon>Actinomycetota</taxon>
        <taxon>Actinomycetes</taxon>
        <taxon>Micrococcales</taxon>
        <taxon>Microbacteriaceae</taxon>
        <taxon>Microcella</taxon>
    </lineage>
</organism>
<sequence>MTAPPEAAPRDPTPAPNDPTSAAHDAAPPPTSPRAPRRPGRRRRPRQRHPDPASLLPLRWGRYRDRVGIGLVLIAGGLVQLQGALTYDLVPLIWGSTAHMAGWLIMPARGWRRLVPLLPSTLVVWLLLAGPAAVITLIVPFLCWLLVRHRPWRSLLAAGPVVLNGVLFATLARDYEWMPLALAVSALVLVGSAWWAAALARSASA</sequence>
<evidence type="ECO:0000256" key="1">
    <source>
        <dbReference type="SAM" id="MobiDB-lite"/>
    </source>
</evidence>
<name>A0A9E8SA43_9MICO</name>
<dbReference type="AlphaFoldDB" id="A0A9E8SA43"/>
<dbReference type="RefSeq" id="WP_267779978.1">
    <property type="nucleotide sequence ID" value="NZ_CP113089.1"/>
</dbReference>
<reference evidence="3" key="1">
    <citation type="submission" date="2022-11" db="EMBL/GenBank/DDBJ databases">
        <title>Description of Microcella daejonensis nov. sp, isolated from riverside soil.</title>
        <authorList>
            <person name="Molina K.M."/>
            <person name="Kim S.B."/>
        </authorList>
    </citation>
    <scope>NUCLEOTIDE SEQUENCE</scope>
    <source>
        <strain evidence="3">MMS21-STM12</strain>
    </source>
</reference>
<proteinExistence type="predicted"/>
<evidence type="ECO:0000256" key="2">
    <source>
        <dbReference type="SAM" id="Phobius"/>
    </source>
</evidence>
<evidence type="ECO:0000313" key="3">
    <source>
        <dbReference type="EMBL" id="WAB80302.1"/>
    </source>
</evidence>
<keyword evidence="2" id="KW-1133">Transmembrane helix</keyword>
<feature type="transmembrane region" description="Helical" evidence="2">
    <location>
        <begin position="154"/>
        <end position="171"/>
    </location>
</feature>
<dbReference type="Proteomes" id="UP001164706">
    <property type="component" value="Chromosome"/>
</dbReference>
<gene>
    <name evidence="3" type="ORF">OVN18_06865</name>
</gene>
<keyword evidence="2" id="KW-0472">Membrane</keyword>
<dbReference type="EMBL" id="CP113089">
    <property type="protein sequence ID" value="WAB80302.1"/>
    <property type="molecule type" value="Genomic_DNA"/>
</dbReference>
<feature type="transmembrane region" description="Helical" evidence="2">
    <location>
        <begin position="67"/>
        <end position="87"/>
    </location>
</feature>
<feature type="region of interest" description="Disordered" evidence="1">
    <location>
        <begin position="1"/>
        <end position="53"/>
    </location>
</feature>
<keyword evidence="4" id="KW-1185">Reference proteome</keyword>
<protein>
    <submittedName>
        <fullName evidence="3">Uncharacterized protein</fullName>
    </submittedName>
</protein>